<feature type="transmembrane region" description="Helical" evidence="1">
    <location>
        <begin position="55"/>
        <end position="76"/>
    </location>
</feature>
<keyword evidence="1" id="KW-1133">Transmembrane helix</keyword>
<sequence>MTGEHGKGTAGRGVVWALVRPVWRTLPWRALGAAGTVGLLLAGTSRLVSGGPTPWLTLVLLRAAALVGALGLAFLLDDPARHLTAPVPTRRPLRQALRAVLVAPPVALWWAAVLLLAPAKVRPPVAGVTVEAAATCALAFAGAAAAVRLTREQRPGQAVAAALLTSAVLAPLLLPDGWELFVPAENPAWDAAHDRWALVSVAAVVAWGLCGPEPSARWARVRGPGGRRAGSSA</sequence>
<dbReference type="Proteomes" id="UP001596409">
    <property type="component" value="Unassembled WGS sequence"/>
</dbReference>
<reference evidence="3" key="1">
    <citation type="journal article" date="2019" name="Int. J. Syst. Evol. Microbiol.">
        <title>The Global Catalogue of Microorganisms (GCM) 10K type strain sequencing project: providing services to taxonomists for standard genome sequencing and annotation.</title>
        <authorList>
            <consortium name="The Broad Institute Genomics Platform"/>
            <consortium name="The Broad Institute Genome Sequencing Center for Infectious Disease"/>
            <person name="Wu L."/>
            <person name="Ma J."/>
        </authorList>
    </citation>
    <scope>NUCLEOTIDE SEQUENCE [LARGE SCALE GENOMIC DNA]</scope>
    <source>
        <strain evidence="3">JCM 4855</strain>
    </source>
</reference>
<feature type="transmembrane region" description="Helical" evidence="1">
    <location>
        <begin position="125"/>
        <end position="146"/>
    </location>
</feature>
<evidence type="ECO:0000256" key="1">
    <source>
        <dbReference type="SAM" id="Phobius"/>
    </source>
</evidence>
<name>A0ABW2E5J3_9ACTN</name>
<keyword evidence="3" id="KW-1185">Reference proteome</keyword>
<feature type="transmembrane region" description="Helical" evidence="1">
    <location>
        <begin position="158"/>
        <end position="175"/>
    </location>
</feature>
<keyword evidence="1" id="KW-0812">Transmembrane</keyword>
<feature type="transmembrane region" description="Helical" evidence="1">
    <location>
        <begin position="96"/>
        <end position="119"/>
    </location>
</feature>
<gene>
    <name evidence="2" type="ORF">ACFQMH_17450</name>
</gene>
<dbReference type="EMBL" id="JBHSYM010000035">
    <property type="protein sequence ID" value="MFC7013470.1"/>
    <property type="molecule type" value="Genomic_DNA"/>
</dbReference>
<protein>
    <submittedName>
        <fullName evidence="2">ABC transporter</fullName>
    </submittedName>
</protein>
<feature type="transmembrane region" description="Helical" evidence="1">
    <location>
        <begin position="195"/>
        <end position="212"/>
    </location>
</feature>
<proteinExistence type="predicted"/>
<evidence type="ECO:0000313" key="2">
    <source>
        <dbReference type="EMBL" id="MFC7013470.1"/>
    </source>
</evidence>
<evidence type="ECO:0000313" key="3">
    <source>
        <dbReference type="Proteomes" id="UP001596409"/>
    </source>
</evidence>
<accession>A0ABW2E5J3</accession>
<organism evidence="2 3">
    <name type="scientific">Streptomyces viridiviolaceus</name>
    <dbReference type="NCBI Taxonomy" id="68282"/>
    <lineage>
        <taxon>Bacteria</taxon>
        <taxon>Bacillati</taxon>
        <taxon>Actinomycetota</taxon>
        <taxon>Actinomycetes</taxon>
        <taxon>Kitasatosporales</taxon>
        <taxon>Streptomycetaceae</taxon>
        <taxon>Streptomyces</taxon>
    </lineage>
</organism>
<dbReference type="RefSeq" id="WP_385869344.1">
    <property type="nucleotide sequence ID" value="NZ_JBHSYM010000035.1"/>
</dbReference>
<comment type="caution">
    <text evidence="2">The sequence shown here is derived from an EMBL/GenBank/DDBJ whole genome shotgun (WGS) entry which is preliminary data.</text>
</comment>
<feature type="transmembrane region" description="Helical" evidence="1">
    <location>
        <begin position="30"/>
        <end position="49"/>
    </location>
</feature>
<keyword evidence="1" id="KW-0472">Membrane</keyword>